<comment type="caution">
    <text evidence="1">The sequence shown here is derived from an EMBL/GenBank/DDBJ whole genome shotgun (WGS) entry which is preliminary data.</text>
</comment>
<evidence type="ECO:0000313" key="2">
    <source>
        <dbReference type="Proteomes" id="UP001231370"/>
    </source>
</evidence>
<dbReference type="SUPFAM" id="SSF52540">
    <property type="entry name" value="P-loop containing nucleoside triphosphate hydrolases"/>
    <property type="match status" value="1"/>
</dbReference>
<proteinExistence type="predicted"/>
<reference evidence="1 2" key="1">
    <citation type="submission" date="2023-01" db="EMBL/GenBank/DDBJ databases">
        <title>Novel diversity within Roseofilum (Cyanobacteria; Desertifilaceae) from marine benthic mats with descriptions of four novel species.</title>
        <authorList>
            <person name="Wang Y."/>
            <person name="Berthold D.E."/>
            <person name="Hu J."/>
            <person name="Lefler F.W."/>
            <person name="Laughinghouse H.D. IV."/>
        </authorList>
    </citation>
    <scope>NUCLEOTIDE SEQUENCE [LARGE SCALE GENOMIC DNA]</scope>
    <source>
        <strain evidence="1 2">BLCC-M91</strain>
    </source>
</reference>
<dbReference type="RefSeq" id="WP_283763001.1">
    <property type="nucleotide sequence ID" value="NZ_JAQPOK010000090.1"/>
</dbReference>
<dbReference type="Proteomes" id="UP001231370">
    <property type="component" value="Unassembled WGS sequence"/>
</dbReference>
<keyword evidence="2" id="KW-1185">Reference proteome</keyword>
<accession>A0ABT7BKH8</accession>
<name>A0ABT7BKH8_9CYAN</name>
<protein>
    <submittedName>
        <fullName evidence="1">Recombinase family protein</fullName>
    </submittedName>
</protein>
<sequence>MSSNSCSVSFNSFWIVGPSRSGKTRRLVEYIGEQVWSEWDAGYTANPMILVFAATGDNRLDLDDRLTRLDPPRGGLLSQTTTPLGFCLNQVSLFWPQLMQHLAIESQFPVRLRPETEQELAQALWQEDLERGALSLEGVSPVRLVRQLLDTWALGAASGVAIADIPTILEEGELGSWAKTPDIWDNIGVALKQWRSWCLTHGLLTYGLALDLYGQYLIGDRHYQTYLLERYQSLCADDVDEYPAIMRYLFELFLEHERPCLFTYNREGAIRIGLNADPQYMGQIAQRCQIEDLGNRPNQGLARTLDLDQIEQVINPLFAQPVRLPPESIQSLQTVSRSQLLRQTAETIIDAVQNQHIPPQDIAIIAPGLDDIARYTLLHLLDRADIPLRPLNEQRPLIASPLIRALLTLLTLVYPGLGRLVNREAIAEMLIILSHPLLGTAQPNQPPPYWIDPVRAGLIADYCYVPDPDRPHLLPMEVFDRWDRLGYRPSTAYNQIRTWIENQKQEHSERLLTTPLIFLDRAITRFFLTHTLPYDQLAAIRELMETAHHYWQIHHRLHPQHSPLKQFIQLLRQGAIAANPYPVRPTGPKANTVTLATIFQYRSSRLSHRWHFWLDASSPLWLKGGAANLWAAPLFLQHRLGKPWTVEQTQEADEERLRRILLDLLSRAEERVYLCHSDLAVNGTEQTGPLFALVSASLKFSHQ</sequence>
<gene>
    <name evidence="1" type="ORF">PJF56_12565</name>
</gene>
<organism evidence="1 2">
    <name type="scientific">Roseofilum halophilum BLCC-M91</name>
    <dbReference type="NCBI Taxonomy" id="3022259"/>
    <lineage>
        <taxon>Bacteria</taxon>
        <taxon>Bacillati</taxon>
        <taxon>Cyanobacteriota</taxon>
        <taxon>Cyanophyceae</taxon>
        <taxon>Desertifilales</taxon>
        <taxon>Desertifilaceae</taxon>
        <taxon>Roseofilum</taxon>
        <taxon>Roseofilum halophilum</taxon>
    </lineage>
</organism>
<dbReference type="EMBL" id="JAQPOK010000090">
    <property type="protein sequence ID" value="MDJ1179697.1"/>
    <property type="molecule type" value="Genomic_DNA"/>
</dbReference>
<evidence type="ECO:0000313" key="1">
    <source>
        <dbReference type="EMBL" id="MDJ1179697.1"/>
    </source>
</evidence>
<dbReference type="InterPro" id="IPR027417">
    <property type="entry name" value="P-loop_NTPase"/>
</dbReference>